<gene>
    <name evidence="1" type="ORF">PanWU01x14_000770</name>
</gene>
<reference evidence="2" key="1">
    <citation type="submission" date="2016-06" db="EMBL/GenBank/DDBJ databases">
        <title>Parallel loss of symbiosis genes in relatives of nitrogen-fixing non-legume Parasponia.</title>
        <authorList>
            <person name="Van Velzen R."/>
            <person name="Holmer R."/>
            <person name="Bu F."/>
            <person name="Rutten L."/>
            <person name="Van Zeijl A."/>
            <person name="Liu W."/>
            <person name="Santuari L."/>
            <person name="Cao Q."/>
            <person name="Sharma T."/>
            <person name="Shen D."/>
            <person name="Roswanjaya Y."/>
            <person name="Wardhani T."/>
            <person name="Kalhor M.S."/>
            <person name="Jansen J."/>
            <person name="Van den Hoogen J."/>
            <person name="Gungor B."/>
            <person name="Hartog M."/>
            <person name="Hontelez J."/>
            <person name="Verver J."/>
            <person name="Yang W.-C."/>
            <person name="Schijlen E."/>
            <person name="Repin R."/>
            <person name="Schilthuizen M."/>
            <person name="Schranz E."/>
            <person name="Heidstra R."/>
            <person name="Miyata K."/>
            <person name="Fedorova E."/>
            <person name="Kohlen W."/>
            <person name="Bisseling T."/>
            <person name="Smit S."/>
            <person name="Geurts R."/>
        </authorList>
    </citation>
    <scope>NUCLEOTIDE SEQUENCE [LARGE SCALE GENOMIC DNA]</scope>
    <source>
        <strain evidence="2">cv. WU1-14</strain>
    </source>
</reference>
<accession>A0A2P5E4R7</accession>
<feature type="non-terminal residue" evidence="1">
    <location>
        <position position="1"/>
    </location>
</feature>
<dbReference type="Proteomes" id="UP000237105">
    <property type="component" value="Unassembled WGS sequence"/>
</dbReference>
<dbReference type="EMBL" id="JXTB01000001">
    <property type="protein sequence ID" value="PON80521.1"/>
    <property type="molecule type" value="Genomic_DNA"/>
</dbReference>
<evidence type="ECO:0000313" key="2">
    <source>
        <dbReference type="Proteomes" id="UP000237105"/>
    </source>
</evidence>
<protein>
    <submittedName>
        <fullName evidence="1">Uncharacterized protein</fullName>
    </submittedName>
</protein>
<evidence type="ECO:0000313" key="1">
    <source>
        <dbReference type="EMBL" id="PON80521.1"/>
    </source>
</evidence>
<proteinExistence type="predicted"/>
<name>A0A2P5E4R7_PARAD</name>
<comment type="caution">
    <text evidence="1">The sequence shown here is derived from an EMBL/GenBank/DDBJ whole genome shotgun (WGS) entry which is preliminary data.</text>
</comment>
<keyword evidence="2" id="KW-1185">Reference proteome</keyword>
<sequence length="110" mass="12911">YINLYMLIRIGNKLYHQAFHRPFHYFDHHNKNGKKKKTLYVTKPTQEYYGIYVIGFKKVAKSRAKKKSTGLKKGFSSDLNRLRGSAFGLKRNQFIKHCSELENSGLRISL</sequence>
<dbReference type="OrthoDB" id="10514463at2759"/>
<dbReference type="AlphaFoldDB" id="A0A2P5E4R7"/>
<organism evidence="1 2">
    <name type="scientific">Parasponia andersonii</name>
    <name type="common">Sponia andersonii</name>
    <dbReference type="NCBI Taxonomy" id="3476"/>
    <lineage>
        <taxon>Eukaryota</taxon>
        <taxon>Viridiplantae</taxon>
        <taxon>Streptophyta</taxon>
        <taxon>Embryophyta</taxon>
        <taxon>Tracheophyta</taxon>
        <taxon>Spermatophyta</taxon>
        <taxon>Magnoliopsida</taxon>
        <taxon>eudicotyledons</taxon>
        <taxon>Gunneridae</taxon>
        <taxon>Pentapetalae</taxon>
        <taxon>rosids</taxon>
        <taxon>fabids</taxon>
        <taxon>Rosales</taxon>
        <taxon>Cannabaceae</taxon>
        <taxon>Parasponia</taxon>
    </lineage>
</organism>